<dbReference type="AlphaFoldDB" id="A0A4Y1ZEC9"/>
<gene>
    <name evidence="2" type="ORF">NBRC111894_2868</name>
</gene>
<dbReference type="Pfam" id="PF04963">
    <property type="entry name" value="Sigma54_CBD"/>
    <property type="match status" value="1"/>
</dbReference>
<name>A0A4Y1ZEC9_9BACL</name>
<dbReference type="PANTHER" id="PTHR32248">
    <property type="entry name" value="RNA POLYMERASE SIGMA-54 FACTOR"/>
    <property type="match status" value="1"/>
</dbReference>
<reference evidence="2 3" key="1">
    <citation type="submission" date="2017-11" db="EMBL/GenBank/DDBJ databases">
        <title>Draft Genome Sequence of Sporolactobacillus inulinus NBRC 111894 Isolated from Koso, a Japanese Sugar-Vegetable Fermented Beverage.</title>
        <authorList>
            <person name="Chiou T.Y."/>
            <person name="Oshima K."/>
            <person name="Suda W."/>
            <person name="Hattori M."/>
            <person name="Takahashi T."/>
        </authorList>
    </citation>
    <scope>NUCLEOTIDE SEQUENCE [LARGE SCALE GENOMIC DNA]</scope>
    <source>
        <strain evidence="2 3">NBRC111894</strain>
    </source>
</reference>
<dbReference type="Gene3D" id="1.10.10.1330">
    <property type="entry name" value="RNA polymerase sigma-54 factor, core-binding domain"/>
    <property type="match status" value="1"/>
</dbReference>
<dbReference type="Proteomes" id="UP000319716">
    <property type="component" value="Unassembled WGS sequence"/>
</dbReference>
<evidence type="ECO:0000313" key="2">
    <source>
        <dbReference type="EMBL" id="GAY77314.1"/>
    </source>
</evidence>
<protein>
    <submittedName>
        <fullName evidence="2">RNA polymerase sigma-54 factor RpoN</fullName>
    </submittedName>
</protein>
<dbReference type="InterPro" id="IPR000394">
    <property type="entry name" value="RNA_pol_sigma_54"/>
</dbReference>
<dbReference type="GO" id="GO:0001216">
    <property type="term" value="F:DNA-binding transcription activator activity"/>
    <property type="evidence" value="ECO:0007669"/>
    <property type="project" value="InterPro"/>
</dbReference>
<organism evidence="2 3">
    <name type="scientific">Sporolactobacillus inulinus</name>
    <dbReference type="NCBI Taxonomy" id="2078"/>
    <lineage>
        <taxon>Bacteria</taxon>
        <taxon>Bacillati</taxon>
        <taxon>Bacillota</taxon>
        <taxon>Bacilli</taxon>
        <taxon>Bacillales</taxon>
        <taxon>Sporolactobacillaceae</taxon>
        <taxon>Sporolactobacillus</taxon>
    </lineage>
</organism>
<evidence type="ECO:0000313" key="3">
    <source>
        <dbReference type="Proteomes" id="UP000319716"/>
    </source>
</evidence>
<sequence>MIDSLSDNGYLDEAPDAILGQFANSDVDPQQALELLQSLDPAGVGARSLIECLCLQLRSLESRSPLAETLLTDYRDCF</sequence>
<feature type="domain" description="RNA polymerase sigma factor 54 core-binding" evidence="1">
    <location>
        <begin position="1"/>
        <end position="75"/>
    </location>
</feature>
<evidence type="ECO:0000259" key="1">
    <source>
        <dbReference type="Pfam" id="PF04963"/>
    </source>
</evidence>
<dbReference type="GO" id="GO:0016987">
    <property type="term" value="F:sigma factor activity"/>
    <property type="evidence" value="ECO:0007669"/>
    <property type="project" value="InterPro"/>
</dbReference>
<proteinExistence type="predicted"/>
<dbReference type="GO" id="GO:0003677">
    <property type="term" value="F:DNA binding"/>
    <property type="evidence" value="ECO:0007669"/>
    <property type="project" value="InterPro"/>
</dbReference>
<dbReference type="GO" id="GO:0006352">
    <property type="term" value="P:DNA-templated transcription initiation"/>
    <property type="evidence" value="ECO:0007669"/>
    <property type="project" value="InterPro"/>
</dbReference>
<dbReference type="InterPro" id="IPR007046">
    <property type="entry name" value="RNA_pol_sigma_54_core-bd"/>
</dbReference>
<dbReference type="InterPro" id="IPR038709">
    <property type="entry name" value="RpoN_core-bd_sf"/>
</dbReference>
<dbReference type="EMBL" id="BEXB01000024">
    <property type="protein sequence ID" value="GAY77314.1"/>
    <property type="molecule type" value="Genomic_DNA"/>
</dbReference>
<accession>A0A4Y1ZEC9</accession>
<comment type="caution">
    <text evidence="2">The sequence shown here is derived from an EMBL/GenBank/DDBJ whole genome shotgun (WGS) entry which is preliminary data.</text>
</comment>
<dbReference type="PANTHER" id="PTHR32248:SF4">
    <property type="entry name" value="RNA POLYMERASE SIGMA-54 FACTOR"/>
    <property type="match status" value="1"/>
</dbReference>